<dbReference type="SUPFAM" id="SSF53098">
    <property type="entry name" value="Ribonuclease H-like"/>
    <property type="match status" value="1"/>
</dbReference>
<dbReference type="SUPFAM" id="SSF140996">
    <property type="entry name" value="Hermes dimerisation domain"/>
    <property type="match status" value="1"/>
</dbReference>
<evidence type="ECO:0000256" key="4">
    <source>
        <dbReference type="SAM" id="MobiDB-lite"/>
    </source>
</evidence>
<evidence type="ECO:0000313" key="5">
    <source>
        <dbReference type="EMBL" id="CAB3998328.1"/>
    </source>
</evidence>
<dbReference type="EMBL" id="CACRXK020003325">
    <property type="protein sequence ID" value="CAB3998328.1"/>
    <property type="molecule type" value="Genomic_DNA"/>
</dbReference>
<evidence type="ECO:0000313" key="6">
    <source>
        <dbReference type="Proteomes" id="UP001152795"/>
    </source>
</evidence>
<dbReference type="OrthoDB" id="10057873at2759"/>
<feature type="compositionally biased region" description="Low complexity" evidence="4">
    <location>
        <begin position="565"/>
        <end position="576"/>
    </location>
</feature>
<gene>
    <name evidence="5" type="ORF">PACLA_8A063149</name>
</gene>
<evidence type="ECO:0000256" key="2">
    <source>
        <dbReference type="ARBA" id="ARBA00022771"/>
    </source>
</evidence>
<keyword evidence="2" id="KW-0863">Zinc-finger</keyword>
<organism evidence="5 6">
    <name type="scientific">Paramuricea clavata</name>
    <name type="common">Red gorgonian</name>
    <name type="synonym">Violescent sea-whip</name>
    <dbReference type="NCBI Taxonomy" id="317549"/>
    <lineage>
        <taxon>Eukaryota</taxon>
        <taxon>Metazoa</taxon>
        <taxon>Cnidaria</taxon>
        <taxon>Anthozoa</taxon>
        <taxon>Octocorallia</taxon>
        <taxon>Malacalcyonacea</taxon>
        <taxon>Plexauridae</taxon>
        <taxon>Paramuricea</taxon>
    </lineage>
</organism>
<dbReference type="PROSITE" id="PS50808">
    <property type="entry name" value="ZF_BED"/>
    <property type="match status" value="1"/>
</dbReference>
<keyword evidence="6" id="KW-1185">Reference proteome</keyword>
<keyword evidence="3" id="KW-0862">Zinc</keyword>
<name>A0A6S7H260_PARCT</name>
<feature type="compositionally biased region" description="Basic residues" evidence="4">
    <location>
        <begin position="81"/>
        <end position="93"/>
    </location>
</feature>
<dbReference type="Proteomes" id="UP001152795">
    <property type="component" value="Unassembled WGS sequence"/>
</dbReference>
<dbReference type="AlphaFoldDB" id="A0A6S7H260"/>
<sequence>MADSDLHIADEVLNEGQGLEGVNTIGKKGEEEEHPWPFLKSMFRYNGRVGRENKSIKFICCLCSPLVREISAFISSPSNLRKHVQRQHPHNLKRYTELTSSKKRQKRARESEPCTSSNPPAKQLRVYECKTNTVSQKKVDRLILNFITEGLQPFSIVGLSAFKELVTSLSPGKTVMCRETVKNRLKMCATDMKHHLCETFESVMTVATTTDCWSARGKSYIGVTAHWINAGDMKRISAALACQRLKGSHTFDVLASALENIHNDYGIGNKICKTTTDNGSNFIKAFSLFGTDNVTNTNEMEVNNEDDEDEVSDESDDVMYHNITKHLDEDSEHEDYDLPSHQRCACDTLQLIATGDADQAEENATYKKFSRSAFAKCQALWNLSSRSVLAAEAVQSKCGIALIKPNKTRWNSVYRAVERLVRIIKEKGEESLQSLCNELKLPRFKAGEIRFLQEYYKSMQPFAQALDILQAEDKAYMGYLLPVLYMLQDKLKKKRDEMDTCAPLIDALQAGITRRFSAVMQEPEMIAAAILHPKFRKTWTNDTTVLEKGMVYIKRKLTEIESTERTTSVESASSASDEGDDDAFFFPQKKQSSSGRSGLLQLEEYLSSQSTETSSITTWPLLKDLFIKTNTALPASAACERLFSAAGRIFTPLRSRIGDQNFENQLLLKLNKSFLQNQP</sequence>
<evidence type="ECO:0000256" key="3">
    <source>
        <dbReference type="ARBA" id="ARBA00022833"/>
    </source>
</evidence>
<feature type="region of interest" description="Disordered" evidence="4">
    <location>
        <begin position="564"/>
        <end position="594"/>
    </location>
</feature>
<accession>A0A6S7H260</accession>
<keyword evidence="1" id="KW-0479">Metal-binding</keyword>
<evidence type="ECO:0000256" key="1">
    <source>
        <dbReference type="ARBA" id="ARBA00022723"/>
    </source>
</evidence>
<feature type="region of interest" description="Disordered" evidence="4">
    <location>
        <begin position="81"/>
        <end position="119"/>
    </location>
</feature>
<dbReference type="GO" id="GO:0003677">
    <property type="term" value="F:DNA binding"/>
    <property type="evidence" value="ECO:0007669"/>
    <property type="project" value="InterPro"/>
</dbReference>
<proteinExistence type="predicted"/>
<protein>
    <submittedName>
        <fullName evidence="5">Transposase</fullName>
    </submittedName>
</protein>
<dbReference type="PANTHER" id="PTHR47501:SF5">
    <property type="entry name" value="HAT C-TERMINAL DIMERISATION DOMAIN-CONTAINING PROTEIN"/>
    <property type="match status" value="1"/>
</dbReference>
<dbReference type="InterPro" id="IPR003656">
    <property type="entry name" value="Znf_BED"/>
</dbReference>
<comment type="caution">
    <text evidence="5">The sequence shown here is derived from an EMBL/GenBank/DDBJ whole genome shotgun (WGS) entry which is preliminary data.</text>
</comment>
<dbReference type="GO" id="GO:0008270">
    <property type="term" value="F:zinc ion binding"/>
    <property type="evidence" value="ECO:0007669"/>
    <property type="project" value="UniProtKB-KW"/>
</dbReference>
<dbReference type="PANTHER" id="PTHR47501">
    <property type="entry name" value="TRANSPOSASE-RELATED"/>
    <property type="match status" value="1"/>
</dbReference>
<dbReference type="InterPro" id="IPR012337">
    <property type="entry name" value="RNaseH-like_sf"/>
</dbReference>
<reference evidence="5" key="1">
    <citation type="submission" date="2020-04" db="EMBL/GenBank/DDBJ databases">
        <authorList>
            <person name="Alioto T."/>
            <person name="Alioto T."/>
            <person name="Gomez Garrido J."/>
        </authorList>
    </citation>
    <scope>NUCLEOTIDE SEQUENCE</scope>
    <source>
        <strain evidence="5">A484AB</strain>
    </source>
</reference>